<keyword evidence="4 9" id="KW-0863">Zinc-finger</keyword>
<dbReference type="PROSITE" id="PS50157">
    <property type="entry name" value="ZINC_FINGER_C2H2_2"/>
    <property type="match status" value="9"/>
</dbReference>
<organism evidence="11 12">
    <name type="scientific">Folsomia candida</name>
    <name type="common">Springtail</name>
    <dbReference type="NCBI Taxonomy" id="158441"/>
    <lineage>
        <taxon>Eukaryota</taxon>
        <taxon>Metazoa</taxon>
        <taxon>Ecdysozoa</taxon>
        <taxon>Arthropoda</taxon>
        <taxon>Hexapoda</taxon>
        <taxon>Collembola</taxon>
        <taxon>Entomobryomorpha</taxon>
        <taxon>Isotomoidea</taxon>
        <taxon>Isotomidae</taxon>
        <taxon>Proisotominae</taxon>
        <taxon>Folsomia</taxon>
    </lineage>
</organism>
<evidence type="ECO:0000256" key="2">
    <source>
        <dbReference type="ARBA" id="ARBA00022723"/>
    </source>
</evidence>
<dbReference type="InterPro" id="IPR051061">
    <property type="entry name" value="Zinc_finger_trans_reg"/>
</dbReference>
<dbReference type="PANTHER" id="PTHR46179:SF13">
    <property type="entry name" value="C2H2-TYPE DOMAIN-CONTAINING PROTEIN"/>
    <property type="match status" value="1"/>
</dbReference>
<comment type="subcellular location">
    <subcellularLocation>
        <location evidence="1">Nucleus</location>
    </subcellularLocation>
</comment>
<dbReference type="PROSITE" id="PS00028">
    <property type="entry name" value="ZINC_FINGER_C2H2_1"/>
    <property type="match status" value="7"/>
</dbReference>
<feature type="domain" description="C2H2-type" evidence="10">
    <location>
        <begin position="9"/>
        <end position="36"/>
    </location>
</feature>
<feature type="domain" description="C2H2-type" evidence="10">
    <location>
        <begin position="217"/>
        <end position="245"/>
    </location>
</feature>
<evidence type="ECO:0000313" key="11">
    <source>
        <dbReference type="EMBL" id="OXA47177.1"/>
    </source>
</evidence>
<evidence type="ECO:0000259" key="10">
    <source>
        <dbReference type="PROSITE" id="PS50157"/>
    </source>
</evidence>
<evidence type="ECO:0000256" key="7">
    <source>
        <dbReference type="ARBA" id="ARBA00023163"/>
    </source>
</evidence>
<feature type="domain" description="C2H2-type" evidence="10">
    <location>
        <begin position="188"/>
        <end position="216"/>
    </location>
</feature>
<keyword evidence="2" id="KW-0479">Metal-binding</keyword>
<dbReference type="Pfam" id="PF00096">
    <property type="entry name" value="zf-C2H2"/>
    <property type="match status" value="5"/>
</dbReference>
<proteinExistence type="predicted"/>
<sequence>MDLKPGKKWECSKCSTTFKTNYDLTRHIVMHDPDAKVKCETCGTIFKTTGALRFHTWSVHSNRKRPSCDTCHRVYFTSAGLRRHIETVHSTIKRPRFPCTVPGCEKTYLAKDALTIHVNTEHAENPARFPCTLCGKEFKTRAHLESHTPIHTTEKPYNCSKCGKSFAHKAKMKSHEKTHLEKSARDVSKCHLCPQTFLTRNGLQGHIRVVHENQRNYPCPFCDKKFSFSSGLKRHVEARHATNKALKIHSCDKCKYRSHTKFNLDLHRRRHKGMRHGCYFCGKRFVTFHELVQHFPPEDPADRGPLRFIILTSPVYPPLHRDDAWLEAPAARGPLGVTYATYPVYPPLQLRREKGCVF</sequence>
<name>A0A226DR80_FOLCA</name>
<dbReference type="InterPro" id="IPR013087">
    <property type="entry name" value="Znf_C2H2_type"/>
</dbReference>
<dbReference type="Gene3D" id="3.30.160.60">
    <property type="entry name" value="Classic Zinc Finger"/>
    <property type="match status" value="5"/>
</dbReference>
<evidence type="ECO:0000256" key="5">
    <source>
        <dbReference type="ARBA" id="ARBA00022833"/>
    </source>
</evidence>
<gene>
    <name evidence="11" type="ORF">Fcan01_17890</name>
</gene>
<feature type="domain" description="C2H2-type" evidence="10">
    <location>
        <begin position="37"/>
        <end position="65"/>
    </location>
</feature>
<keyword evidence="5" id="KW-0862">Zinc</keyword>
<comment type="caution">
    <text evidence="11">The sequence shown here is derived from an EMBL/GenBank/DDBJ whole genome shotgun (WGS) entry which is preliminary data.</text>
</comment>
<dbReference type="OrthoDB" id="6077919at2759"/>
<evidence type="ECO:0000256" key="1">
    <source>
        <dbReference type="ARBA" id="ARBA00004123"/>
    </source>
</evidence>
<dbReference type="GO" id="GO:0005634">
    <property type="term" value="C:nucleus"/>
    <property type="evidence" value="ECO:0007669"/>
    <property type="project" value="UniProtKB-SubCell"/>
</dbReference>
<keyword evidence="12" id="KW-1185">Reference proteome</keyword>
<dbReference type="FunFam" id="3.30.160.60:FF:000358">
    <property type="entry name" value="zinc finger protein 24"/>
    <property type="match status" value="1"/>
</dbReference>
<feature type="domain" description="C2H2-type" evidence="10">
    <location>
        <begin position="66"/>
        <end position="94"/>
    </location>
</feature>
<feature type="domain" description="C2H2-type" evidence="10">
    <location>
        <begin position="97"/>
        <end position="126"/>
    </location>
</feature>
<feature type="domain" description="C2H2-type" evidence="10">
    <location>
        <begin position="129"/>
        <end position="156"/>
    </location>
</feature>
<dbReference type="SMART" id="SM00355">
    <property type="entry name" value="ZnF_C2H2"/>
    <property type="match status" value="9"/>
</dbReference>
<dbReference type="STRING" id="158441.A0A226DR80"/>
<dbReference type="GO" id="GO:0006357">
    <property type="term" value="P:regulation of transcription by RNA polymerase II"/>
    <property type="evidence" value="ECO:0007669"/>
    <property type="project" value="TreeGrafter"/>
</dbReference>
<dbReference type="GO" id="GO:0008270">
    <property type="term" value="F:zinc ion binding"/>
    <property type="evidence" value="ECO:0007669"/>
    <property type="project" value="UniProtKB-KW"/>
</dbReference>
<evidence type="ECO:0000256" key="6">
    <source>
        <dbReference type="ARBA" id="ARBA00023015"/>
    </source>
</evidence>
<keyword evidence="3" id="KW-0677">Repeat</keyword>
<keyword evidence="8" id="KW-0539">Nucleus</keyword>
<evidence type="ECO:0000313" key="12">
    <source>
        <dbReference type="Proteomes" id="UP000198287"/>
    </source>
</evidence>
<dbReference type="EMBL" id="LNIX01000013">
    <property type="protein sequence ID" value="OXA47177.1"/>
    <property type="molecule type" value="Genomic_DNA"/>
</dbReference>
<keyword evidence="6" id="KW-0805">Transcription regulation</keyword>
<evidence type="ECO:0000256" key="9">
    <source>
        <dbReference type="PROSITE-ProRule" id="PRU00042"/>
    </source>
</evidence>
<feature type="domain" description="C2H2-type" evidence="10">
    <location>
        <begin position="157"/>
        <end position="184"/>
    </location>
</feature>
<dbReference type="AlphaFoldDB" id="A0A226DR80"/>
<reference evidence="11 12" key="1">
    <citation type="submission" date="2015-12" db="EMBL/GenBank/DDBJ databases">
        <title>The genome of Folsomia candida.</title>
        <authorList>
            <person name="Faddeeva A."/>
            <person name="Derks M.F."/>
            <person name="Anvar Y."/>
            <person name="Smit S."/>
            <person name="Van Straalen N."/>
            <person name="Roelofs D."/>
        </authorList>
    </citation>
    <scope>NUCLEOTIDE SEQUENCE [LARGE SCALE GENOMIC DNA]</scope>
    <source>
        <strain evidence="11 12">VU population</strain>
        <tissue evidence="11">Whole body</tissue>
    </source>
</reference>
<dbReference type="InterPro" id="IPR036236">
    <property type="entry name" value="Znf_C2H2_sf"/>
</dbReference>
<dbReference type="SUPFAM" id="SSF57667">
    <property type="entry name" value="beta-beta-alpha zinc fingers"/>
    <property type="match status" value="5"/>
</dbReference>
<protein>
    <submittedName>
        <fullName evidence="11">Zinc finger imprinted 3</fullName>
    </submittedName>
</protein>
<evidence type="ECO:0000256" key="8">
    <source>
        <dbReference type="ARBA" id="ARBA00023242"/>
    </source>
</evidence>
<dbReference type="Proteomes" id="UP000198287">
    <property type="component" value="Unassembled WGS sequence"/>
</dbReference>
<keyword evidence="7" id="KW-0804">Transcription</keyword>
<feature type="domain" description="C2H2-type" evidence="10">
    <location>
        <begin position="249"/>
        <end position="276"/>
    </location>
</feature>
<evidence type="ECO:0000256" key="4">
    <source>
        <dbReference type="ARBA" id="ARBA00022771"/>
    </source>
</evidence>
<accession>A0A226DR80</accession>
<dbReference type="PANTHER" id="PTHR46179">
    <property type="entry name" value="ZINC FINGER PROTEIN"/>
    <property type="match status" value="1"/>
</dbReference>
<evidence type="ECO:0000256" key="3">
    <source>
        <dbReference type="ARBA" id="ARBA00022737"/>
    </source>
</evidence>
<dbReference type="OMA" id="LTRHIVM"/>